<feature type="region of interest" description="Disordered" evidence="1">
    <location>
        <begin position="208"/>
        <end position="286"/>
    </location>
</feature>
<proteinExistence type="predicted"/>
<dbReference type="GO" id="GO:0004565">
    <property type="term" value="F:beta-galactosidase activity"/>
    <property type="evidence" value="ECO:0007669"/>
    <property type="project" value="UniProtKB-EC"/>
</dbReference>
<feature type="compositionally biased region" description="Low complexity" evidence="1">
    <location>
        <begin position="491"/>
        <end position="507"/>
    </location>
</feature>
<name>A0A6J4MC30_9ACTN</name>
<feature type="compositionally biased region" description="Basic residues" evidence="1">
    <location>
        <begin position="627"/>
        <end position="640"/>
    </location>
</feature>
<keyword evidence="2" id="KW-0378">Hydrolase</keyword>
<feature type="compositionally biased region" description="Basic and acidic residues" evidence="1">
    <location>
        <begin position="91"/>
        <end position="103"/>
    </location>
</feature>
<feature type="compositionally biased region" description="Low complexity" evidence="1">
    <location>
        <begin position="366"/>
        <end position="380"/>
    </location>
</feature>
<feature type="compositionally biased region" description="Low complexity" evidence="1">
    <location>
        <begin position="275"/>
        <end position="286"/>
    </location>
</feature>
<feature type="compositionally biased region" description="Basic and acidic residues" evidence="1">
    <location>
        <begin position="37"/>
        <end position="47"/>
    </location>
</feature>
<evidence type="ECO:0000256" key="1">
    <source>
        <dbReference type="SAM" id="MobiDB-lite"/>
    </source>
</evidence>
<feature type="compositionally biased region" description="Basic residues" evidence="1">
    <location>
        <begin position="233"/>
        <end position="244"/>
    </location>
</feature>
<feature type="compositionally biased region" description="Basic residues" evidence="1">
    <location>
        <begin position="710"/>
        <end position="727"/>
    </location>
</feature>
<feature type="region of interest" description="Disordered" evidence="1">
    <location>
        <begin position="17"/>
        <end position="161"/>
    </location>
</feature>
<feature type="compositionally biased region" description="Basic and acidic residues" evidence="1">
    <location>
        <begin position="70"/>
        <end position="83"/>
    </location>
</feature>
<feature type="compositionally biased region" description="Basic residues" evidence="1">
    <location>
        <begin position="126"/>
        <end position="143"/>
    </location>
</feature>
<gene>
    <name evidence="2" type="ORF">AVDCRST_MAG36-2282</name>
</gene>
<protein>
    <submittedName>
        <fullName evidence="2">GH42</fullName>
        <ecNumber evidence="2">3.2.1.23</ecNumber>
    </submittedName>
</protein>
<feature type="compositionally biased region" description="Low complexity" evidence="1">
    <location>
        <begin position="144"/>
        <end position="161"/>
    </location>
</feature>
<feature type="region of interest" description="Disordered" evidence="1">
    <location>
        <begin position="309"/>
        <end position="332"/>
    </location>
</feature>
<dbReference type="EC" id="3.2.1.23" evidence="2"/>
<evidence type="ECO:0000313" key="2">
    <source>
        <dbReference type="EMBL" id="CAA9355731.1"/>
    </source>
</evidence>
<feature type="non-terminal residue" evidence="2">
    <location>
        <position position="727"/>
    </location>
</feature>
<feature type="region of interest" description="Disordered" evidence="1">
    <location>
        <begin position="688"/>
        <end position="727"/>
    </location>
</feature>
<dbReference type="AlphaFoldDB" id="A0A6J4MC30"/>
<feature type="non-terminal residue" evidence="2">
    <location>
        <position position="1"/>
    </location>
</feature>
<organism evidence="2">
    <name type="scientific">uncultured Nocardioidaceae bacterium</name>
    <dbReference type="NCBI Taxonomy" id="253824"/>
    <lineage>
        <taxon>Bacteria</taxon>
        <taxon>Bacillati</taxon>
        <taxon>Actinomycetota</taxon>
        <taxon>Actinomycetes</taxon>
        <taxon>Propionibacteriales</taxon>
        <taxon>Nocardioidaceae</taxon>
        <taxon>environmental samples</taxon>
    </lineage>
</organism>
<feature type="compositionally biased region" description="Basic residues" evidence="1">
    <location>
        <begin position="255"/>
        <end position="265"/>
    </location>
</feature>
<feature type="region of interest" description="Disordered" evidence="1">
    <location>
        <begin position="444"/>
        <end position="640"/>
    </location>
</feature>
<dbReference type="EMBL" id="CADCUH010000153">
    <property type="protein sequence ID" value="CAA9355731.1"/>
    <property type="molecule type" value="Genomic_DNA"/>
</dbReference>
<reference evidence="2" key="1">
    <citation type="submission" date="2020-02" db="EMBL/GenBank/DDBJ databases">
        <authorList>
            <person name="Meier V. D."/>
        </authorList>
    </citation>
    <scope>NUCLEOTIDE SEQUENCE</scope>
    <source>
        <strain evidence="2">AVDCRST_MAG36</strain>
    </source>
</reference>
<sequence length="727" mass="79189">ARPAAARAVRCRVLPRVPAGAPPRAGPRPHGGGRLLGDPRRGVHLDHLGAGGRTARPRLVAAGARRRARARDQHDPRHPDLRRPAVARPEVPGDRRRARDRAADPLGGPAGGRLHPPGVPVPRRADRARRGRTVRRPPRRHRLPGGQRAGPGAAAQPRPLRVLRRPPATHLRRRRDAQPGVGPGLLVAPLDHVARPLDARRQLRSPVRPRLASFPGPPHQRLHRLADADRARVRPRGPVRHHLPGLHAPGDRRPGPHRTARHHRGQPLLRHAGRPRAPVGARGAAGLDDLGSLERAAERGPDVLLEAGAVPGHRDQRGRHRRPGSQLPGVRRAVATGRVGDGRPWCPDGRVLALAHAPLRDRDLLGGDPAARPAARPGLRPARRARRRAPEGWRRRRGAHPRRAGRTAVVERVEVGSDLPAVPVARLGAGRAVLRAHRRGVLPRRLRRRRRGPGPARRPGQRWCSRRDGRWWPRAPRRRRQRDERRRPLRSRPGAGRTRAARAARPGPVRRDRRPARLAPRLRRGRRTPGARTAHGVRRPRGTGPARAQAGPAGRGSRHRLPGVQQPGRAGARARHGLGRGSGAGPAGRCLRDRVGGLPGAAGRRGAGHLRPPPPGPVARGGDRHEGKRARDHGGHRARRRVRAVVAHLARPAGSGPLACARRAAPHRAVGHLRRRAATAVRAQLVVGAHDRRDARRGHRPARRDGARSRGPHRARGVGRARPGRGL</sequence>
<feature type="compositionally biased region" description="Low complexity" evidence="1">
    <location>
        <begin position="453"/>
        <end position="462"/>
    </location>
</feature>
<keyword evidence="2" id="KW-0326">Glycosidase</keyword>
<feature type="compositionally biased region" description="Basic residues" evidence="1">
    <location>
        <begin position="394"/>
        <end position="405"/>
    </location>
</feature>
<accession>A0A6J4MC30</accession>
<feature type="compositionally biased region" description="Basic residues" evidence="1">
    <location>
        <begin position="511"/>
        <end position="541"/>
    </location>
</feature>
<feature type="compositionally biased region" description="Low complexity" evidence="1">
    <location>
        <begin position="542"/>
        <end position="552"/>
    </location>
</feature>
<feature type="region of interest" description="Disordered" evidence="1">
    <location>
        <begin position="364"/>
        <end position="408"/>
    </location>
</feature>